<sequence>MLHDLLQFYKGLCRPILEPSHPIFSKHFWALKIIWSKVITIESVACINDRLRGITLLAHDLWNVNSERFHHLSTPIDI</sequence>
<reference evidence="1" key="1">
    <citation type="submission" date="2023-03" db="UniProtKB">
        <authorList>
            <consortium name="EnsemblPlants"/>
        </authorList>
    </citation>
    <scope>IDENTIFICATION</scope>
</reference>
<proteinExistence type="predicted"/>
<organism evidence="1">
    <name type="scientific">Cucumis melo</name>
    <name type="common">Muskmelon</name>
    <dbReference type="NCBI Taxonomy" id="3656"/>
    <lineage>
        <taxon>Eukaryota</taxon>
        <taxon>Viridiplantae</taxon>
        <taxon>Streptophyta</taxon>
        <taxon>Embryophyta</taxon>
        <taxon>Tracheophyta</taxon>
        <taxon>Spermatophyta</taxon>
        <taxon>Magnoliopsida</taxon>
        <taxon>eudicotyledons</taxon>
        <taxon>Gunneridae</taxon>
        <taxon>Pentapetalae</taxon>
        <taxon>rosids</taxon>
        <taxon>fabids</taxon>
        <taxon>Cucurbitales</taxon>
        <taxon>Cucurbitaceae</taxon>
        <taxon>Benincaseae</taxon>
        <taxon>Cucumis</taxon>
    </lineage>
</organism>
<evidence type="ECO:0000313" key="1">
    <source>
        <dbReference type="EnsemblPlants" id="MELO3C035483.2.1"/>
    </source>
</evidence>
<dbReference type="Gramene" id="MELO3C035483.2.1">
    <property type="protein sequence ID" value="MELO3C035483.2.1"/>
    <property type="gene ID" value="MELO3C035483.2"/>
</dbReference>
<dbReference type="EnsemblPlants" id="MELO3C035483.2.1">
    <property type="protein sequence ID" value="MELO3C035483.2.1"/>
    <property type="gene ID" value="MELO3C035483.2"/>
</dbReference>
<accession>A0A9I9ELK2</accession>
<protein>
    <submittedName>
        <fullName evidence="1">Uncharacterized protein</fullName>
    </submittedName>
</protein>
<name>A0A9I9ELK2_CUCME</name>
<dbReference type="AlphaFoldDB" id="A0A9I9ELK2"/>